<keyword evidence="3" id="KW-1185">Reference proteome</keyword>
<dbReference type="Pfam" id="PF08039">
    <property type="entry name" value="Mit_proteolip"/>
    <property type="match status" value="1"/>
</dbReference>
<dbReference type="Proteomes" id="UP000694399">
    <property type="component" value="Chromosome B2"/>
</dbReference>
<reference evidence="2" key="3">
    <citation type="submission" date="2025-09" db="UniProtKB">
        <authorList>
            <consortium name="Ensembl"/>
        </authorList>
    </citation>
    <scope>IDENTIFICATION</scope>
</reference>
<dbReference type="GeneTree" id="ENSGT00390000016760"/>
<evidence type="ECO:0000313" key="2">
    <source>
        <dbReference type="Ensembl" id="ENSPLOP00000017016.1"/>
    </source>
</evidence>
<keyword evidence="1" id="KW-0472">Membrane</keyword>
<reference evidence="2" key="2">
    <citation type="submission" date="2025-08" db="UniProtKB">
        <authorList>
            <consortium name="Ensembl"/>
        </authorList>
    </citation>
    <scope>IDENTIFICATION</scope>
</reference>
<keyword evidence="1" id="KW-0812">Transmembrane</keyword>
<proteinExistence type="predicted"/>
<protein>
    <submittedName>
        <fullName evidence="2">Uncharacterized protein</fullName>
    </submittedName>
</protein>
<feature type="transmembrane region" description="Helical" evidence="1">
    <location>
        <begin position="20"/>
        <end position="38"/>
    </location>
</feature>
<dbReference type="PANTHER" id="PTHR15233">
    <property type="entry name" value="MITOCHONDRIAL PROTEOLIPID"/>
    <property type="match status" value="1"/>
</dbReference>
<dbReference type="InterPro" id="IPR012574">
    <property type="entry name" value="ATP5MJ"/>
</dbReference>
<accession>A0A8C8XGU2</accession>
<dbReference type="AlphaFoldDB" id="A0A8C8XGU2"/>
<evidence type="ECO:0000313" key="3">
    <source>
        <dbReference type="Proteomes" id="UP000694399"/>
    </source>
</evidence>
<dbReference type="Ensembl" id="ENSPLOT00000018841.1">
    <property type="protein sequence ID" value="ENSPLOP00000017016.1"/>
    <property type="gene ID" value="ENSPLOG00000012476.1"/>
</dbReference>
<organism evidence="2 3">
    <name type="scientific">Panthera leo</name>
    <name type="common">Lion</name>
    <dbReference type="NCBI Taxonomy" id="9689"/>
    <lineage>
        <taxon>Eukaryota</taxon>
        <taxon>Metazoa</taxon>
        <taxon>Chordata</taxon>
        <taxon>Craniata</taxon>
        <taxon>Vertebrata</taxon>
        <taxon>Euteleostomi</taxon>
        <taxon>Mammalia</taxon>
        <taxon>Eutheria</taxon>
        <taxon>Laurasiatheria</taxon>
        <taxon>Carnivora</taxon>
        <taxon>Feliformia</taxon>
        <taxon>Felidae</taxon>
        <taxon>Pantherinae</taxon>
        <taxon>Panthera</taxon>
    </lineage>
</organism>
<evidence type="ECO:0000256" key="1">
    <source>
        <dbReference type="SAM" id="Phobius"/>
    </source>
</evidence>
<sequence>MLQSFVKNVWVFMKSYYTQIYQEIWIGMGLMGFIIYKIRSDDKRSKNFESCTCSWSSLASFTLEYTSAGTSVWL</sequence>
<dbReference type="GO" id="GO:0005739">
    <property type="term" value="C:mitochondrion"/>
    <property type="evidence" value="ECO:0007669"/>
    <property type="project" value="InterPro"/>
</dbReference>
<dbReference type="OMA" id="RSDISHF"/>
<keyword evidence="1" id="KW-1133">Transmembrane helix</keyword>
<name>A0A8C8XGU2_PANLE</name>
<reference evidence="2" key="1">
    <citation type="journal article" date="2019" name="bioRxiv">
        <title>Long live the king: chromosome-level assembly of the lion (Panthera leo) using linked-read, Hi-C, and long read data.</title>
        <authorList>
            <person name="Armstrong E.E."/>
            <person name="Taylor R.W."/>
            <person name="Miller D.E."/>
            <person name="Kaelin C."/>
            <person name="Barsh G."/>
            <person name="Hadly E.A."/>
            <person name="Petrov D."/>
        </authorList>
    </citation>
    <scope>NUCLEOTIDE SEQUENCE [LARGE SCALE GENOMIC DNA]</scope>
</reference>
<dbReference type="PANTHER" id="PTHR15233:SF1">
    <property type="entry name" value="ATP SYNTHASE SUBUNIT ATP5MJ, MITOCHONDRIAL"/>
    <property type="match status" value="1"/>
</dbReference>